<organism evidence="6 7">
    <name type="scientific">Endozoicomonas numazuensis</name>
    <dbReference type="NCBI Taxonomy" id="1137799"/>
    <lineage>
        <taxon>Bacteria</taxon>
        <taxon>Pseudomonadati</taxon>
        <taxon>Pseudomonadota</taxon>
        <taxon>Gammaproteobacteria</taxon>
        <taxon>Oceanospirillales</taxon>
        <taxon>Endozoicomonadaceae</taxon>
        <taxon>Endozoicomonas</taxon>
    </lineage>
</organism>
<evidence type="ECO:0000256" key="5">
    <source>
        <dbReference type="SAM" id="Phobius"/>
    </source>
</evidence>
<feature type="transmembrane region" description="Helical" evidence="5">
    <location>
        <begin position="75"/>
        <end position="96"/>
    </location>
</feature>
<comment type="subcellular location">
    <subcellularLocation>
        <location evidence="1">Membrane</location>
    </subcellularLocation>
</comment>
<sequence>MSIPLLCIALLAILCLALGFNVSIARAKAIVAYGSKDDPTCPLYKAQRAHGNTIEYAPILAILFYVLGQSQSADWVSWTMILVTFCRYLLALGLLLPATMAKPNPMRFIGALGTYMGGLVLTVVLLLTALNI</sequence>
<keyword evidence="4 5" id="KW-0472">Membrane</keyword>
<evidence type="ECO:0000313" key="7">
    <source>
        <dbReference type="Proteomes" id="UP000028073"/>
    </source>
</evidence>
<gene>
    <name evidence="6" type="ORF">GZ78_23680</name>
</gene>
<evidence type="ECO:0000256" key="2">
    <source>
        <dbReference type="ARBA" id="ARBA00022692"/>
    </source>
</evidence>
<keyword evidence="2 5" id="KW-0812">Transmembrane</keyword>
<evidence type="ECO:0008006" key="8">
    <source>
        <dbReference type="Google" id="ProtNLM"/>
    </source>
</evidence>
<protein>
    <recommendedName>
        <fullName evidence="8">MAPEG family protein</fullName>
    </recommendedName>
</protein>
<feature type="transmembrane region" description="Helical" evidence="5">
    <location>
        <begin position="108"/>
        <end position="130"/>
    </location>
</feature>
<dbReference type="Proteomes" id="UP000028073">
    <property type="component" value="Unassembled WGS sequence"/>
</dbReference>
<name>A0A081NCQ6_9GAMM</name>
<dbReference type="RefSeq" id="WP_034840892.1">
    <property type="nucleotide sequence ID" value="NZ_JOKH01000006.1"/>
</dbReference>
<evidence type="ECO:0000313" key="6">
    <source>
        <dbReference type="EMBL" id="KEQ16229.1"/>
    </source>
</evidence>
<dbReference type="SUPFAM" id="SSF161084">
    <property type="entry name" value="MAPEG domain-like"/>
    <property type="match status" value="1"/>
</dbReference>
<dbReference type="GO" id="GO:0016020">
    <property type="term" value="C:membrane"/>
    <property type="evidence" value="ECO:0007669"/>
    <property type="project" value="UniProtKB-SubCell"/>
</dbReference>
<dbReference type="InterPro" id="IPR023352">
    <property type="entry name" value="MAPEG-like_dom_sf"/>
</dbReference>
<dbReference type="OrthoDB" id="8537976at2"/>
<dbReference type="STRING" id="1137799.GZ78_23680"/>
<dbReference type="InterPro" id="IPR001129">
    <property type="entry name" value="Membr-assoc_MAPEG"/>
</dbReference>
<dbReference type="Gene3D" id="1.20.120.550">
    <property type="entry name" value="Membrane associated eicosanoid/glutathione metabolism-like domain"/>
    <property type="match status" value="1"/>
</dbReference>
<keyword evidence="7" id="KW-1185">Reference proteome</keyword>
<dbReference type="eggNOG" id="ENOG50330DQ">
    <property type="taxonomic scope" value="Bacteria"/>
</dbReference>
<proteinExistence type="predicted"/>
<dbReference type="Pfam" id="PF01124">
    <property type="entry name" value="MAPEG"/>
    <property type="match status" value="1"/>
</dbReference>
<comment type="caution">
    <text evidence="6">The sequence shown here is derived from an EMBL/GenBank/DDBJ whole genome shotgun (WGS) entry which is preliminary data.</text>
</comment>
<dbReference type="EMBL" id="JOKH01000006">
    <property type="protein sequence ID" value="KEQ16229.1"/>
    <property type="molecule type" value="Genomic_DNA"/>
</dbReference>
<dbReference type="AlphaFoldDB" id="A0A081NCQ6"/>
<evidence type="ECO:0000256" key="3">
    <source>
        <dbReference type="ARBA" id="ARBA00022989"/>
    </source>
</evidence>
<accession>A0A081NCQ6</accession>
<evidence type="ECO:0000256" key="4">
    <source>
        <dbReference type="ARBA" id="ARBA00023136"/>
    </source>
</evidence>
<keyword evidence="3 5" id="KW-1133">Transmembrane helix</keyword>
<reference evidence="6 7" key="1">
    <citation type="submission" date="2014-06" db="EMBL/GenBank/DDBJ databases">
        <title>Whole Genome Sequences of Three Symbiotic Endozoicomonas Bacteria.</title>
        <authorList>
            <person name="Neave M.J."/>
            <person name="Apprill A."/>
            <person name="Voolstra C.R."/>
        </authorList>
    </citation>
    <scope>NUCLEOTIDE SEQUENCE [LARGE SCALE GENOMIC DNA]</scope>
    <source>
        <strain evidence="6 7">DSM 25634</strain>
    </source>
</reference>
<evidence type="ECO:0000256" key="1">
    <source>
        <dbReference type="ARBA" id="ARBA00004370"/>
    </source>
</evidence>